<dbReference type="EMBL" id="MU004197">
    <property type="protein sequence ID" value="KAF2490465.1"/>
    <property type="molecule type" value="Genomic_DNA"/>
</dbReference>
<protein>
    <recommendedName>
        <fullName evidence="9">Wax synthase domain-containing protein</fullName>
    </recommendedName>
</protein>
<feature type="transmembrane region" description="Helical" evidence="8">
    <location>
        <begin position="91"/>
        <end position="110"/>
    </location>
</feature>
<feature type="transmembrane region" description="Helical" evidence="8">
    <location>
        <begin position="63"/>
        <end position="79"/>
    </location>
</feature>
<dbReference type="GO" id="GO:0006629">
    <property type="term" value="P:lipid metabolic process"/>
    <property type="evidence" value="ECO:0007669"/>
    <property type="project" value="InterPro"/>
</dbReference>
<evidence type="ECO:0000256" key="2">
    <source>
        <dbReference type="ARBA" id="ARBA00007282"/>
    </source>
</evidence>
<gene>
    <name evidence="10" type="ORF">BU16DRAFT_530951</name>
</gene>
<sequence>MTGPPSFPVTSRELLHYYYAQYDANIASGKYEPIVFPWCGAPAAAVVLYLLIPHNNSYFIRKARYLVFAFIIAFTAYQITFCTTRNMAPCYANGVVSAWLVIACTANIIFNDAQSDFQRMVYKNQRPQENGTSHQENNVQYGGTHPAKERSKEIEKKNEGQALSSRRQKSFAWQPYPLESIKDRLQWVIDLTGNTRGANWSWRTRTISRPPKWVREQLRENSGPKAATEHAHAGVTESYPTRRELLLANLRTLAISYLCLDLAKGIMARDPYFWGYPDLPPPTYLPSFISSSPVLLRAYRLYVTLFGVRYALEAVYTFSPLFFAGVASAFVGAWAEPWMYPPTFGSAIHVVERGLAGTWADWWHQTFRFGLEAPSKSFIAAIGMNPRSVPAKLIQVFTAFALSGLMHACGSATQAGPTTPLRPFLFFMTQGLGCLVEDVLTKLARRAGLHHYVPKPIRLGFTVAYLHIWGYYTAPLMADDMARGGIWLTDPVPFSPLRAIGLGPPGDDRWLLWGGWPWEGQWAYFHRGSTWWKSGIAF</sequence>
<dbReference type="AlphaFoldDB" id="A0A6A6QDJ3"/>
<dbReference type="OrthoDB" id="2796277at2759"/>
<organism evidence="10 11">
    <name type="scientific">Lophium mytilinum</name>
    <dbReference type="NCBI Taxonomy" id="390894"/>
    <lineage>
        <taxon>Eukaryota</taxon>
        <taxon>Fungi</taxon>
        <taxon>Dikarya</taxon>
        <taxon>Ascomycota</taxon>
        <taxon>Pezizomycotina</taxon>
        <taxon>Dothideomycetes</taxon>
        <taxon>Pleosporomycetidae</taxon>
        <taxon>Mytilinidiales</taxon>
        <taxon>Mytilinidiaceae</taxon>
        <taxon>Lophium</taxon>
    </lineage>
</organism>
<comment type="subcellular location">
    <subcellularLocation>
        <location evidence="1">Membrane</location>
        <topology evidence="1">Multi-pass membrane protein</topology>
    </subcellularLocation>
</comment>
<keyword evidence="6 8" id="KW-0472">Membrane</keyword>
<evidence type="ECO:0000256" key="8">
    <source>
        <dbReference type="SAM" id="Phobius"/>
    </source>
</evidence>
<evidence type="ECO:0000256" key="6">
    <source>
        <dbReference type="ARBA" id="ARBA00023136"/>
    </source>
</evidence>
<evidence type="ECO:0000256" key="3">
    <source>
        <dbReference type="ARBA" id="ARBA00022679"/>
    </source>
</evidence>
<accession>A0A6A6QDJ3</accession>
<keyword evidence="3" id="KW-0808">Transferase</keyword>
<evidence type="ECO:0000259" key="9">
    <source>
        <dbReference type="Pfam" id="PF13813"/>
    </source>
</evidence>
<evidence type="ECO:0000256" key="5">
    <source>
        <dbReference type="ARBA" id="ARBA00022989"/>
    </source>
</evidence>
<comment type="similarity">
    <text evidence="2">Belongs to the wax synthase family.</text>
</comment>
<feature type="domain" description="Wax synthase" evidence="9">
    <location>
        <begin position="340"/>
        <end position="428"/>
    </location>
</feature>
<evidence type="ECO:0000313" key="10">
    <source>
        <dbReference type="EMBL" id="KAF2490465.1"/>
    </source>
</evidence>
<dbReference type="InterPro" id="IPR044851">
    <property type="entry name" value="Wax_synthase"/>
</dbReference>
<name>A0A6A6QDJ3_9PEZI</name>
<feature type="transmembrane region" description="Helical" evidence="8">
    <location>
        <begin position="34"/>
        <end position="51"/>
    </location>
</feature>
<dbReference type="GO" id="GO:0008374">
    <property type="term" value="F:O-acyltransferase activity"/>
    <property type="evidence" value="ECO:0007669"/>
    <property type="project" value="InterPro"/>
</dbReference>
<dbReference type="Proteomes" id="UP000799750">
    <property type="component" value="Unassembled WGS sequence"/>
</dbReference>
<keyword evidence="4 8" id="KW-0812">Transmembrane</keyword>
<evidence type="ECO:0000256" key="4">
    <source>
        <dbReference type="ARBA" id="ARBA00022692"/>
    </source>
</evidence>
<feature type="region of interest" description="Disordered" evidence="7">
    <location>
        <begin position="125"/>
        <end position="168"/>
    </location>
</feature>
<evidence type="ECO:0000256" key="7">
    <source>
        <dbReference type="SAM" id="MobiDB-lite"/>
    </source>
</evidence>
<feature type="transmembrane region" description="Helical" evidence="8">
    <location>
        <begin position="314"/>
        <end position="335"/>
    </location>
</feature>
<feature type="compositionally biased region" description="Basic and acidic residues" evidence="7">
    <location>
        <begin position="146"/>
        <end position="159"/>
    </location>
</feature>
<feature type="compositionally biased region" description="Polar residues" evidence="7">
    <location>
        <begin position="125"/>
        <end position="141"/>
    </location>
</feature>
<dbReference type="GO" id="GO:0016020">
    <property type="term" value="C:membrane"/>
    <property type="evidence" value="ECO:0007669"/>
    <property type="project" value="UniProtKB-SubCell"/>
</dbReference>
<dbReference type="InterPro" id="IPR032805">
    <property type="entry name" value="Wax_synthase_dom"/>
</dbReference>
<keyword evidence="11" id="KW-1185">Reference proteome</keyword>
<dbReference type="Pfam" id="PF13813">
    <property type="entry name" value="MBOAT_2"/>
    <property type="match status" value="1"/>
</dbReference>
<evidence type="ECO:0000256" key="1">
    <source>
        <dbReference type="ARBA" id="ARBA00004141"/>
    </source>
</evidence>
<keyword evidence="5 8" id="KW-1133">Transmembrane helix</keyword>
<dbReference type="PANTHER" id="PTHR31595">
    <property type="entry name" value="LONG-CHAIN-ALCOHOL O-FATTY-ACYLTRANSFERASE 3-RELATED"/>
    <property type="match status" value="1"/>
</dbReference>
<dbReference type="PANTHER" id="PTHR31595:SF67">
    <property type="entry name" value="WAX SYNTHASE DOMAIN-CONTAINING PROTEIN"/>
    <property type="match status" value="1"/>
</dbReference>
<evidence type="ECO:0000313" key="11">
    <source>
        <dbReference type="Proteomes" id="UP000799750"/>
    </source>
</evidence>
<reference evidence="10" key="1">
    <citation type="journal article" date="2020" name="Stud. Mycol.">
        <title>101 Dothideomycetes genomes: a test case for predicting lifestyles and emergence of pathogens.</title>
        <authorList>
            <person name="Haridas S."/>
            <person name="Albert R."/>
            <person name="Binder M."/>
            <person name="Bloem J."/>
            <person name="Labutti K."/>
            <person name="Salamov A."/>
            <person name="Andreopoulos B."/>
            <person name="Baker S."/>
            <person name="Barry K."/>
            <person name="Bills G."/>
            <person name="Bluhm B."/>
            <person name="Cannon C."/>
            <person name="Castanera R."/>
            <person name="Culley D."/>
            <person name="Daum C."/>
            <person name="Ezra D."/>
            <person name="Gonzalez J."/>
            <person name="Henrissat B."/>
            <person name="Kuo A."/>
            <person name="Liang C."/>
            <person name="Lipzen A."/>
            <person name="Lutzoni F."/>
            <person name="Magnuson J."/>
            <person name="Mondo S."/>
            <person name="Nolan M."/>
            <person name="Ohm R."/>
            <person name="Pangilinan J."/>
            <person name="Park H.-J."/>
            <person name="Ramirez L."/>
            <person name="Alfaro M."/>
            <person name="Sun H."/>
            <person name="Tritt A."/>
            <person name="Yoshinaga Y."/>
            <person name="Zwiers L.-H."/>
            <person name="Turgeon B."/>
            <person name="Goodwin S."/>
            <person name="Spatafora J."/>
            <person name="Crous P."/>
            <person name="Grigoriev I."/>
        </authorList>
    </citation>
    <scope>NUCLEOTIDE SEQUENCE</scope>
    <source>
        <strain evidence="10">CBS 269.34</strain>
    </source>
</reference>
<proteinExistence type="inferred from homology"/>